<dbReference type="InterPro" id="IPR010619">
    <property type="entry name" value="ThrE-like_N"/>
</dbReference>
<feature type="transmembrane region" description="Helical" evidence="3">
    <location>
        <begin position="777"/>
        <end position="796"/>
    </location>
</feature>
<feature type="transmembrane region" description="Helical" evidence="3">
    <location>
        <begin position="847"/>
        <end position="873"/>
    </location>
</feature>
<evidence type="ECO:0000313" key="6">
    <source>
        <dbReference type="Proteomes" id="UP001217582"/>
    </source>
</evidence>
<keyword evidence="3" id="KW-0812">Transmembrane</keyword>
<reference evidence="5 6" key="1">
    <citation type="submission" date="2023-03" db="EMBL/GenBank/DDBJ databases">
        <title>Mating type loci evolution in Malassezia.</title>
        <authorList>
            <person name="Coelho M.A."/>
        </authorList>
    </citation>
    <scope>NUCLEOTIDE SEQUENCE [LARGE SCALE GENOMIC DNA]</scope>
    <source>
        <strain evidence="5 6">CBS 13387</strain>
    </source>
</reference>
<comment type="similarity">
    <text evidence="1">Belongs to the ThrE exporter (TC 2.A.79) family.</text>
</comment>
<proteinExistence type="inferred from homology"/>
<organism evidence="5 6">
    <name type="scientific">Malassezia arunalokei</name>
    <dbReference type="NCBI Taxonomy" id="1514897"/>
    <lineage>
        <taxon>Eukaryota</taxon>
        <taxon>Fungi</taxon>
        <taxon>Dikarya</taxon>
        <taxon>Basidiomycota</taxon>
        <taxon>Ustilaginomycotina</taxon>
        <taxon>Malasseziomycetes</taxon>
        <taxon>Malasseziales</taxon>
        <taxon>Malasseziaceae</taxon>
        <taxon>Malassezia</taxon>
    </lineage>
</organism>
<feature type="transmembrane region" description="Helical" evidence="3">
    <location>
        <begin position="822"/>
        <end position="840"/>
    </location>
</feature>
<feature type="transmembrane region" description="Helical" evidence="3">
    <location>
        <begin position="893"/>
        <end position="918"/>
    </location>
</feature>
<feature type="region of interest" description="Disordered" evidence="2">
    <location>
        <begin position="107"/>
        <end position="127"/>
    </location>
</feature>
<evidence type="ECO:0000256" key="2">
    <source>
        <dbReference type="SAM" id="MobiDB-lite"/>
    </source>
</evidence>
<dbReference type="InterPro" id="IPR051361">
    <property type="entry name" value="ThrE/Ser_Exporter"/>
</dbReference>
<gene>
    <name evidence="5" type="ORF">MARU1_000693</name>
</gene>
<dbReference type="GO" id="GO:0022857">
    <property type="term" value="F:transmembrane transporter activity"/>
    <property type="evidence" value="ECO:0007669"/>
    <property type="project" value="InterPro"/>
</dbReference>
<evidence type="ECO:0000259" key="4">
    <source>
        <dbReference type="Pfam" id="PF06738"/>
    </source>
</evidence>
<feature type="region of interest" description="Disordered" evidence="2">
    <location>
        <begin position="146"/>
        <end position="245"/>
    </location>
</feature>
<feature type="compositionally biased region" description="Polar residues" evidence="2">
    <location>
        <begin position="261"/>
        <end position="275"/>
    </location>
</feature>
<feature type="transmembrane region" description="Helical" evidence="3">
    <location>
        <begin position="681"/>
        <end position="701"/>
    </location>
</feature>
<protein>
    <recommendedName>
        <fullName evidence="4">Threonine/serine exporter-like N-terminal domain-containing protein</fullName>
    </recommendedName>
</protein>
<evidence type="ECO:0000256" key="3">
    <source>
        <dbReference type="SAM" id="Phobius"/>
    </source>
</evidence>
<dbReference type="Proteomes" id="UP001217582">
    <property type="component" value="Chromosome 1"/>
</dbReference>
<name>A0AAJ5YYT3_9BASI</name>
<accession>A0AAJ5YYT3</accession>
<feature type="compositionally biased region" description="Polar residues" evidence="2">
    <location>
        <begin position="158"/>
        <end position="174"/>
    </location>
</feature>
<keyword evidence="3" id="KW-1133">Transmembrane helix</keyword>
<sequence>MPNMYEHNAQGRTGVVNVEGNDRTRLAALAEELEDEDSEALSNPPPPGHVIIRDEAFLAGQPTNPQELRERDTQLAYDYGDATTPGATSSGSYDPMDDLDHVDIIEGETDGMPSKPPRSARKKVYDQGKKGWSSLRRIFGVNSNENKEDLSEKGLFTSDATNMKSVPVKTSSGLRGTKRRHRPSAIEREAAKLVSAHKMLHGRGADSSDEDEMHLPGFNRSHLPDSEASTPDALETAQQLDSRPVESGGVLGQLLKLYDQQQTDGTSQVSDSQAPESEAATEPDATELGGGLNLIGNEVVDAYGNHAAIEDVDPEVLKQAADSKPSTDSWRDSSRYSLQRSGAGLINLANQNIVQVSNAGHSVVKNVASDVGLDIMDERPKAARSAAGTIGGLIATSGNLIGAVSPLHAQLGPNPSRPGFTLDRYLLPDMNEKTLRRTAKIVAEASPVPKKMRTGPSGAMPLTPNTFAAYVQQDSGVNPYFNAAESKSIAGSTTASSMKRRGHAIGNAGKHLMHRKWPHGSMSDDEQNHLMNTNPEELARREWKKKLRRRKARSKKQEIFITMHVAAILKRQEFLLKLSRCLMMFGAPTHRIEQQIQATANVLEVNCRCVYFPSVMLLSFGDENTHTSETKIIKQGSTVDLTKLTDMHTIYWNVIHDKIGVEQGSKQLDNLMRRKPMLRKWQFVLVSGLASAFITVGEWAFNGSLLDAIASFCLGSFIEGANLTKCNARKLDFPHWYNTPPGQNASPSFAWAFLTVPGYALLLSLRNQAKVTRKEFPVMVLIAVCGWLVANFATIANKVNASCNGTKDEHCPVPEVLQNHSYLYSALGSFTVGILANIYGRFFDGRSFVVAVPGILFQLPSGMTGSTTLWNFATLQDDGSGSGNTEVTSGLQIGAQLLNISLGIAIGLFASSLMMYFLGGHRVRGAGMFSF</sequence>
<feature type="domain" description="Threonine/serine exporter-like N-terminal" evidence="4">
    <location>
        <begin position="574"/>
        <end position="721"/>
    </location>
</feature>
<feature type="region of interest" description="Disordered" evidence="2">
    <location>
        <begin position="261"/>
        <end position="292"/>
    </location>
</feature>
<feature type="region of interest" description="Disordered" evidence="2">
    <location>
        <begin position="79"/>
        <end position="98"/>
    </location>
</feature>
<dbReference type="AlphaFoldDB" id="A0AAJ5YYT3"/>
<dbReference type="PANTHER" id="PTHR31082:SF4">
    <property type="entry name" value="PHEROMONE-REGULATED MEMBRANE PROTEIN 10"/>
    <property type="match status" value="1"/>
</dbReference>
<evidence type="ECO:0000313" key="5">
    <source>
        <dbReference type="EMBL" id="WFD14687.1"/>
    </source>
</evidence>
<feature type="region of interest" description="Disordered" evidence="2">
    <location>
        <begin position="1"/>
        <end position="20"/>
    </location>
</feature>
<keyword evidence="6" id="KW-1185">Reference proteome</keyword>
<dbReference type="EMBL" id="CP119916">
    <property type="protein sequence ID" value="WFD14687.1"/>
    <property type="molecule type" value="Genomic_DNA"/>
</dbReference>
<evidence type="ECO:0000256" key="1">
    <source>
        <dbReference type="ARBA" id="ARBA00034125"/>
    </source>
</evidence>
<dbReference type="Pfam" id="PF06738">
    <property type="entry name" value="ThrE"/>
    <property type="match status" value="1"/>
</dbReference>
<keyword evidence="3" id="KW-0472">Membrane</keyword>
<dbReference type="PANTHER" id="PTHR31082">
    <property type="entry name" value="PHEROMONE-REGULATED MEMBRANE PROTEIN 10"/>
    <property type="match status" value="1"/>
</dbReference>